<name>A0A059KU81_9PSED</name>
<dbReference type="AlphaFoldDB" id="A0A059KU81"/>
<dbReference type="Gene3D" id="3.40.50.300">
    <property type="entry name" value="P-loop containing nucleotide triphosphate hydrolases"/>
    <property type="match status" value="1"/>
</dbReference>
<accession>A0A059KU81</accession>
<feature type="compositionally biased region" description="Acidic residues" evidence="1">
    <location>
        <begin position="631"/>
        <end position="643"/>
    </location>
</feature>
<evidence type="ECO:0000259" key="3">
    <source>
        <dbReference type="Pfam" id="PF20454"/>
    </source>
</evidence>
<evidence type="ECO:0000256" key="1">
    <source>
        <dbReference type="SAM" id="MobiDB-lite"/>
    </source>
</evidence>
<dbReference type="InterPro" id="IPR027417">
    <property type="entry name" value="P-loop_NTPase"/>
</dbReference>
<feature type="domain" description="Terminase large subunit GpA endonuclease" evidence="3">
    <location>
        <begin position="329"/>
        <end position="608"/>
    </location>
</feature>
<dbReference type="InterPro" id="IPR051220">
    <property type="entry name" value="TFA_Chaperone"/>
</dbReference>
<dbReference type="InterPro" id="IPR046454">
    <property type="entry name" value="GpA_endonuclease"/>
</dbReference>
<proteinExistence type="inferred from homology"/>
<sequence length="686" mass="77914">MSTSPLWMRPLVDAVRRGLKSLQKDAPLTAVEWADKYFYMSSESSYGEGKWTTEAFQVALLNAMGNDLIEELNLLKSARVGYTKMLVANIAYKIEHKKRSVCMWSPTDDDAKDIMKKHVDPMIRDVPVIKALAPWCGKKHGDNTQESKVFENRKVLWWLGGTAGGNYREKSPDEVGYDELSNFDEDIDGEGSPTFLGDKRLEGATYPKSIRGSTPKLAGTCQITRAAEESAYLMRFHIRCPHCRTEQTLKWGGPDEPLGIKWLKDERGEVIKAWYLCESGNGCTFEHHEMIEASRVGRYICEKTGIWTRDSIEWFEADDAPMRTPRRLTFHIWTVYSTFTTWVKIADERVKAGKDRGKLKTFTNTTLGETWEEDQTEKVDWELLHARREVYPAQVPAGVVVLTGGVDTQDDRYELRVWGWGAGEEAWLIDRKILTGDPSSAVLKRKVGRELHRMYTRADGAVMRVERWCWDSGGHHSDDVRAESRKHGVHWVIPIFGASTYGKPIANFPRRKEKKSKTYLTEVGTDNAKEVIYNRLKLQPDGNRPVPGLVHFPADDLICDGDELKQITSETKKWIMARGRRVLRWDASKKRNEALDCFVYALAALRICQEKFGFDLEYLARQNAATGVWEVPDEPDDSDEPDDHNEPQAPAVEPEPEPAPVPIQPQPDHQPAAGGWVETGASAWLV</sequence>
<dbReference type="GO" id="GO:0004519">
    <property type="term" value="F:endonuclease activity"/>
    <property type="evidence" value="ECO:0007669"/>
    <property type="project" value="InterPro"/>
</dbReference>
<dbReference type="GO" id="GO:0016887">
    <property type="term" value="F:ATP hydrolysis activity"/>
    <property type="evidence" value="ECO:0007669"/>
    <property type="project" value="InterPro"/>
</dbReference>
<organism evidence="4 5">
    <name type="scientific">Pseudomonas mandelii PD30</name>
    <dbReference type="NCBI Taxonomy" id="1419583"/>
    <lineage>
        <taxon>Bacteria</taxon>
        <taxon>Pseudomonadati</taxon>
        <taxon>Pseudomonadota</taxon>
        <taxon>Gammaproteobacteria</taxon>
        <taxon>Pseudomonadales</taxon>
        <taxon>Pseudomonadaceae</taxon>
        <taxon>Pseudomonas</taxon>
    </lineage>
</organism>
<evidence type="ECO:0000313" key="5">
    <source>
        <dbReference type="Proteomes" id="UP000026739"/>
    </source>
</evidence>
<dbReference type="InterPro" id="IPR008866">
    <property type="entry name" value="Phage_lambda_GpA-like"/>
</dbReference>
<dbReference type="Proteomes" id="UP000026739">
    <property type="component" value="Unassembled WGS sequence"/>
</dbReference>
<evidence type="ECO:0000259" key="2">
    <source>
        <dbReference type="Pfam" id="PF05876"/>
    </source>
</evidence>
<dbReference type="eggNOG" id="COG5525">
    <property type="taxonomic scope" value="Bacteria"/>
</dbReference>
<protein>
    <submittedName>
        <fullName evidence="4">Terminase</fullName>
    </submittedName>
</protein>
<feature type="region of interest" description="Disordered" evidence="1">
    <location>
        <begin position="629"/>
        <end position="686"/>
    </location>
</feature>
<evidence type="ECO:0000313" key="4">
    <source>
        <dbReference type="EMBL" id="KDD65566.1"/>
    </source>
</evidence>
<dbReference type="Pfam" id="PF20454">
    <property type="entry name" value="GpA_nuclease"/>
    <property type="match status" value="1"/>
</dbReference>
<reference evidence="4 5" key="1">
    <citation type="submission" date="2013-12" db="EMBL/GenBank/DDBJ databases">
        <authorList>
            <person name="Formusa P.A."/>
            <person name="Habash M."/>
            <person name="Lee H."/>
            <person name="Trevors J.T."/>
        </authorList>
    </citation>
    <scope>NUCLEOTIDE SEQUENCE [LARGE SCALE GENOMIC DNA]</scope>
    <source>
        <strain evidence="4 5">PD30</strain>
    </source>
</reference>
<feature type="domain" description="Phage terminase large subunit GpA ATPase" evidence="2">
    <location>
        <begin position="48"/>
        <end position="297"/>
    </location>
</feature>
<dbReference type="InterPro" id="IPR046453">
    <property type="entry name" value="GpA_ATPase"/>
</dbReference>
<dbReference type="PANTHER" id="PTHR34413">
    <property type="entry name" value="PROPHAGE TAIL FIBER ASSEMBLY PROTEIN HOMOLOG TFAE-RELATED-RELATED"/>
    <property type="match status" value="1"/>
</dbReference>
<dbReference type="EMBL" id="AZQQ01000108">
    <property type="protein sequence ID" value="KDD65566.1"/>
    <property type="molecule type" value="Genomic_DNA"/>
</dbReference>
<dbReference type="RefSeq" id="WP_033061573.1">
    <property type="nucleotide sequence ID" value="NZ_AZQQ01000108.1"/>
</dbReference>
<dbReference type="HAMAP" id="MF_04144">
    <property type="entry name" value="TERL_LAMBDA"/>
    <property type="match status" value="1"/>
</dbReference>
<gene>
    <name evidence="4" type="ORF">V466_28010</name>
</gene>
<dbReference type="GO" id="GO:0005524">
    <property type="term" value="F:ATP binding"/>
    <property type="evidence" value="ECO:0007669"/>
    <property type="project" value="InterPro"/>
</dbReference>
<comment type="caution">
    <text evidence="4">The sequence shown here is derived from an EMBL/GenBank/DDBJ whole genome shotgun (WGS) entry which is preliminary data.</text>
</comment>
<dbReference type="Pfam" id="PF05876">
    <property type="entry name" value="GpA_ATPase"/>
    <property type="match status" value="1"/>
</dbReference>
<dbReference type="PANTHER" id="PTHR34413:SF2">
    <property type="entry name" value="PROPHAGE TAIL FIBER ASSEMBLY PROTEIN HOMOLOG TFAE-RELATED"/>
    <property type="match status" value="1"/>
</dbReference>